<dbReference type="InterPro" id="IPR013025">
    <property type="entry name" value="Ribosomal_uL23-like"/>
</dbReference>
<organism evidence="4 5">
    <name type="scientific">Myodes glareolus</name>
    <name type="common">Bank vole</name>
    <name type="synonym">Clethrionomys glareolus</name>
    <dbReference type="NCBI Taxonomy" id="447135"/>
    <lineage>
        <taxon>Eukaryota</taxon>
        <taxon>Metazoa</taxon>
        <taxon>Chordata</taxon>
        <taxon>Craniata</taxon>
        <taxon>Vertebrata</taxon>
        <taxon>Euteleostomi</taxon>
        <taxon>Mammalia</taxon>
        <taxon>Eutheria</taxon>
        <taxon>Euarchontoglires</taxon>
        <taxon>Glires</taxon>
        <taxon>Rodentia</taxon>
        <taxon>Myomorpha</taxon>
        <taxon>Muroidea</taxon>
        <taxon>Cricetidae</taxon>
        <taxon>Arvicolinae</taxon>
        <taxon>Myodes</taxon>
    </lineage>
</organism>
<evidence type="ECO:0000256" key="2">
    <source>
        <dbReference type="ARBA" id="ARBA00022980"/>
    </source>
</evidence>
<gene>
    <name evidence="4" type="ORF">U0070_007676</name>
</gene>
<evidence type="ECO:0000256" key="1">
    <source>
        <dbReference type="ARBA" id="ARBA00006700"/>
    </source>
</evidence>
<dbReference type="GO" id="GO:0006412">
    <property type="term" value="P:translation"/>
    <property type="evidence" value="ECO:0007669"/>
    <property type="project" value="InterPro"/>
</dbReference>
<proteinExistence type="inferred from homology"/>
<dbReference type="GO" id="GO:0044391">
    <property type="term" value="C:ribosomal subunit"/>
    <property type="evidence" value="ECO:0007669"/>
    <property type="project" value="UniProtKB-ARBA"/>
</dbReference>
<evidence type="ECO:0000313" key="4">
    <source>
        <dbReference type="EMBL" id="KAK7823334.1"/>
    </source>
</evidence>
<comment type="caution">
    <text evidence="4">The sequence shown here is derived from an EMBL/GenBank/DDBJ whole genome shotgun (WGS) entry which is preliminary data.</text>
</comment>
<evidence type="ECO:0000313" key="5">
    <source>
        <dbReference type="Proteomes" id="UP001488838"/>
    </source>
</evidence>
<evidence type="ECO:0000256" key="3">
    <source>
        <dbReference type="ARBA" id="ARBA00023274"/>
    </source>
</evidence>
<accession>A0AAW0JAF6</accession>
<evidence type="ECO:0008006" key="6">
    <source>
        <dbReference type="Google" id="ProtNLM"/>
    </source>
</evidence>
<dbReference type="SUPFAM" id="SSF54189">
    <property type="entry name" value="Ribosomal proteins S24e, L23 and L15e"/>
    <property type="match status" value="1"/>
</dbReference>
<dbReference type="EMBL" id="JBBHLL010000053">
    <property type="protein sequence ID" value="KAK7823334.1"/>
    <property type="molecule type" value="Genomic_DNA"/>
</dbReference>
<protein>
    <recommendedName>
        <fullName evidence="6">60S ribosomal protein L23a</fullName>
    </recommendedName>
</protein>
<dbReference type="InterPro" id="IPR012678">
    <property type="entry name" value="Ribosomal_uL23/eL15/eS24_sf"/>
</dbReference>
<comment type="similarity">
    <text evidence="1">Belongs to the universal ribosomal protein uL23 family.</text>
</comment>
<dbReference type="Gene3D" id="3.30.70.330">
    <property type="match status" value="1"/>
</dbReference>
<dbReference type="PANTHER" id="PTHR11620">
    <property type="entry name" value="60S RIBOSOMAL PROTEIN L23A"/>
    <property type="match status" value="1"/>
</dbReference>
<dbReference type="Proteomes" id="UP001488838">
    <property type="component" value="Unassembled WGS sequence"/>
</dbReference>
<dbReference type="InterPro" id="IPR012677">
    <property type="entry name" value="Nucleotide-bd_a/b_plait_sf"/>
</dbReference>
<dbReference type="AlphaFoldDB" id="A0AAW0JAF6"/>
<keyword evidence="2" id="KW-0689">Ribosomal protein</keyword>
<reference evidence="4 5" key="1">
    <citation type="journal article" date="2023" name="bioRxiv">
        <title>Conserved and derived expression patterns and positive selection on dental genes reveal complex evolutionary context of ever-growing rodent molars.</title>
        <authorList>
            <person name="Calamari Z.T."/>
            <person name="Song A."/>
            <person name="Cohen E."/>
            <person name="Akter M."/>
            <person name="Roy R.D."/>
            <person name="Hallikas O."/>
            <person name="Christensen M.M."/>
            <person name="Li P."/>
            <person name="Marangoni P."/>
            <person name="Jernvall J."/>
            <person name="Klein O.D."/>
        </authorList>
    </citation>
    <scope>NUCLEOTIDE SEQUENCE [LARGE SCALE GENOMIC DNA]</scope>
    <source>
        <strain evidence="4">V071</strain>
    </source>
</reference>
<keyword evidence="3" id="KW-0687">Ribonucleoprotein</keyword>
<keyword evidence="5" id="KW-1185">Reference proteome</keyword>
<dbReference type="GO" id="GO:0003735">
    <property type="term" value="F:structural constituent of ribosome"/>
    <property type="evidence" value="ECO:0007669"/>
    <property type="project" value="InterPro"/>
</dbReference>
<sequence>MMLTVKNGVPAFPKPEARERALKAKKAVLKRIHSHRKKVHRWSAFSHEVNDKNTLVFMLDFKANQKQNRQTVQQLCDIDVVKVNTLITPEGGKKAYVQLACDYAALDVANKIEII</sequence>
<name>A0AAW0JAF6_MYOGA</name>
<dbReference type="GO" id="GO:0022626">
    <property type="term" value="C:cytosolic ribosome"/>
    <property type="evidence" value="ECO:0007669"/>
    <property type="project" value="UniProtKB-ARBA"/>
</dbReference>